<dbReference type="AlphaFoldDB" id="A0A1V2I3U6"/>
<dbReference type="InterPro" id="IPR024559">
    <property type="entry name" value="DUF3846"/>
</dbReference>
<dbReference type="EMBL" id="MOMC01000062">
    <property type="protein sequence ID" value="ONH25210.1"/>
    <property type="molecule type" value="Genomic_DNA"/>
</dbReference>
<gene>
    <name evidence="2" type="ORF">BL253_27970</name>
</gene>
<dbReference type="Pfam" id="PF12957">
    <property type="entry name" value="DUF3846"/>
    <property type="match status" value="1"/>
</dbReference>
<sequence>MLPTDPLLPVRVLDHDETDPRAAQALVGGLIQPVTLSGAASRLYVNLHGKDFGLPPNGRATLLTWMYAPELRGHHDIAGGAFLTGAFDTDAPADLVALLTGAVPARVQTRSHRRPDRWITVSQTVPTVYGEPFDAYATALLALNNPHTLDARVIPRQ</sequence>
<reference evidence="3" key="1">
    <citation type="submission" date="2016-10" db="EMBL/GenBank/DDBJ databases">
        <title>Frankia sp. NRRL B-16386 Genome sequencing.</title>
        <authorList>
            <person name="Ghodhbane-Gtari F."/>
            <person name="Swanson E."/>
            <person name="Gueddou A."/>
            <person name="Hezbri K."/>
            <person name="Ktari K."/>
            <person name="Nouioui I."/>
            <person name="Morris K."/>
            <person name="Simpson S."/>
            <person name="Abebe-Akele F."/>
            <person name="Thomas K."/>
            <person name="Gtari M."/>
            <person name="Tisa L.S."/>
        </authorList>
    </citation>
    <scope>NUCLEOTIDE SEQUENCE [LARGE SCALE GENOMIC DNA]</scope>
    <source>
        <strain evidence="3">NRRL B-16386</strain>
    </source>
</reference>
<evidence type="ECO:0000259" key="1">
    <source>
        <dbReference type="Pfam" id="PF12957"/>
    </source>
</evidence>
<dbReference type="Proteomes" id="UP000188929">
    <property type="component" value="Unassembled WGS sequence"/>
</dbReference>
<name>A0A1V2I3U6_9ACTN</name>
<dbReference type="STRING" id="1834516.BL253_27970"/>
<comment type="caution">
    <text evidence="2">The sequence shown here is derived from an EMBL/GenBank/DDBJ whole genome shotgun (WGS) entry which is preliminary data.</text>
</comment>
<evidence type="ECO:0000313" key="3">
    <source>
        <dbReference type="Proteomes" id="UP000188929"/>
    </source>
</evidence>
<evidence type="ECO:0000313" key="2">
    <source>
        <dbReference type="EMBL" id="ONH25210.1"/>
    </source>
</evidence>
<organism evidence="2 3">
    <name type="scientific">Pseudofrankia asymbiotica</name>
    <dbReference type="NCBI Taxonomy" id="1834516"/>
    <lineage>
        <taxon>Bacteria</taxon>
        <taxon>Bacillati</taxon>
        <taxon>Actinomycetota</taxon>
        <taxon>Actinomycetes</taxon>
        <taxon>Frankiales</taxon>
        <taxon>Frankiaceae</taxon>
        <taxon>Pseudofrankia</taxon>
    </lineage>
</organism>
<proteinExistence type="predicted"/>
<keyword evidence="3" id="KW-1185">Reference proteome</keyword>
<feature type="domain" description="DUF3846" evidence="1">
    <location>
        <begin position="4"/>
        <end position="90"/>
    </location>
</feature>
<accession>A0A1V2I3U6</accession>
<protein>
    <recommendedName>
        <fullName evidence="1">DUF3846 domain-containing protein</fullName>
    </recommendedName>
</protein>